<name>A0A1I7NB41_9HYPH</name>
<dbReference type="OrthoDB" id="9804336at2"/>
<comment type="caution">
    <text evidence="11">Lacks conserved residue(s) required for the propagation of feature annotation.</text>
</comment>
<keyword evidence="5 11" id="KW-0808">Transferase</keyword>
<keyword evidence="7 11" id="KW-0479">Metal-binding</keyword>
<evidence type="ECO:0000256" key="2">
    <source>
        <dbReference type="ARBA" id="ARBA00001968"/>
    </source>
</evidence>
<evidence type="ECO:0000256" key="8">
    <source>
        <dbReference type="ARBA" id="ARBA00023229"/>
    </source>
</evidence>
<protein>
    <recommendedName>
        <fullName evidence="11">Bifunctional enzyme IspD/IspF</fullName>
    </recommendedName>
    <domain>
        <recommendedName>
            <fullName evidence="11">2-C-methyl-D-erythritol 4-phosphate cytidylyltransferase</fullName>
            <ecNumber evidence="11">2.7.7.60</ecNumber>
        </recommendedName>
        <alternativeName>
            <fullName evidence="11">4-diphosphocytidyl-2C-methyl-D-erythritol synthase</fullName>
        </alternativeName>
        <alternativeName>
            <fullName evidence="11">MEP cytidylyltransferase</fullName>
            <shortName evidence="11">MCT</shortName>
        </alternativeName>
    </domain>
    <domain>
        <recommendedName>
            <fullName evidence="11">2-C-methyl-D-erythritol 2,4-cyclodiphosphate synthase</fullName>
            <shortName evidence="11">MECDP-synthase</shortName>
            <shortName evidence="11">MECPP-synthase</shortName>
            <shortName evidence="11">MECPS</shortName>
            <ecNumber evidence="11">4.6.1.12</ecNumber>
        </recommendedName>
    </domain>
</protein>
<dbReference type="NCBIfam" id="TIGR00151">
    <property type="entry name" value="ispF"/>
    <property type="match status" value="1"/>
</dbReference>
<dbReference type="Pfam" id="PF01128">
    <property type="entry name" value="IspD"/>
    <property type="match status" value="1"/>
</dbReference>
<comment type="similarity">
    <text evidence="11">In the N-terminal section; belongs to the IspD/TarI cytidylyltransferase family. IspD subfamily.</text>
</comment>
<dbReference type="HAMAP" id="MF_00108">
    <property type="entry name" value="IspD"/>
    <property type="match status" value="1"/>
</dbReference>
<comment type="catalytic activity">
    <reaction evidence="1 11">
        <text>4-CDP-2-C-methyl-D-erythritol 2-phosphate = 2-C-methyl-D-erythritol 2,4-cyclic diphosphate + CMP</text>
        <dbReference type="Rhea" id="RHEA:23864"/>
        <dbReference type="ChEBI" id="CHEBI:57919"/>
        <dbReference type="ChEBI" id="CHEBI:58483"/>
        <dbReference type="ChEBI" id="CHEBI:60377"/>
        <dbReference type="EC" id="4.6.1.12"/>
    </reaction>
</comment>
<evidence type="ECO:0000256" key="1">
    <source>
        <dbReference type="ARBA" id="ARBA00000200"/>
    </source>
</evidence>
<dbReference type="HAMAP" id="MF_01520">
    <property type="entry name" value="IspDF"/>
    <property type="match status" value="1"/>
</dbReference>
<accession>A0A1I7NB41</accession>
<feature type="region of interest" description="2-C-methyl-D-erythritol 4-phosphate cytidylyltransferase" evidence="11">
    <location>
        <begin position="1"/>
        <end position="239"/>
    </location>
</feature>
<keyword evidence="6 11" id="KW-0548">Nucleotidyltransferase</keyword>
<organism evidence="13 14">
    <name type="scientific">Devosia crocina</name>
    <dbReference type="NCBI Taxonomy" id="429728"/>
    <lineage>
        <taxon>Bacteria</taxon>
        <taxon>Pseudomonadati</taxon>
        <taxon>Pseudomonadota</taxon>
        <taxon>Alphaproteobacteria</taxon>
        <taxon>Hyphomicrobiales</taxon>
        <taxon>Devosiaceae</taxon>
        <taxon>Devosia</taxon>
    </lineage>
</organism>
<dbReference type="PANTHER" id="PTHR43181:SF1">
    <property type="entry name" value="2-C-METHYL-D-ERYTHRITOL 2,4-CYCLODIPHOSPHATE SYNTHASE, CHLOROPLASTIC"/>
    <property type="match status" value="1"/>
</dbReference>
<keyword evidence="9 11" id="KW-0456">Lyase</keyword>
<keyword evidence="8 11" id="KW-0414">Isoprene biosynthesis</keyword>
<dbReference type="PANTHER" id="PTHR43181">
    <property type="entry name" value="2-C-METHYL-D-ERYTHRITOL 2,4-CYCLODIPHOSPHATE SYNTHASE, CHLOROPLASTIC"/>
    <property type="match status" value="1"/>
</dbReference>
<dbReference type="Gene3D" id="3.30.1330.50">
    <property type="entry name" value="2-C-methyl-D-erythritol 2,4-cyclodiphosphate synthase"/>
    <property type="match status" value="1"/>
</dbReference>
<dbReference type="EC" id="2.7.7.60" evidence="11"/>
<dbReference type="InterPro" id="IPR001228">
    <property type="entry name" value="IspD"/>
</dbReference>
<dbReference type="InterPro" id="IPR020555">
    <property type="entry name" value="MECDP_synthase_CS"/>
</dbReference>
<dbReference type="GO" id="GO:0016114">
    <property type="term" value="P:terpenoid biosynthetic process"/>
    <property type="evidence" value="ECO:0007669"/>
    <property type="project" value="InterPro"/>
</dbReference>
<evidence type="ECO:0000256" key="3">
    <source>
        <dbReference type="ARBA" id="ARBA00004709"/>
    </source>
</evidence>
<evidence type="ECO:0000256" key="9">
    <source>
        <dbReference type="ARBA" id="ARBA00023239"/>
    </source>
</evidence>
<feature type="site" description="Transition state stabilizer" evidence="11">
    <location>
        <position position="20"/>
    </location>
</feature>
<feature type="binding site" evidence="11">
    <location>
        <position position="280"/>
    </location>
    <ligand>
        <name>a divalent metal cation</name>
        <dbReference type="ChEBI" id="CHEBI:60240"/>
    </ligand>
</feature>
<comment type="similarity">
    <text evidence="4">Belongs to the IspF family.</text>
</comment>
<dbReference type="InterPro" id="IPR036571">
    <property type="entry name" value="MECDP_synthase_sf"/>
</dbReference>
<dbReference type="EMBL" id="FPCK01000001">
    <property type="protein sequence ID" value="SFV31890.1"/>
    <property type="molecule type" value="Genomic_DNA"/>
</dbReference>
<dbReference type="EC" id="4.6.1.12" evidence="11"/>
<dbReference type="UniPathway" id="UPA00056">
    <property type="reaction ID" value="UER00093"/>
</dbReference>
<dbReference type="STRING" id="429728.SAMN05216456_1487"/>
<dbReference type="HAMAP" id="MF_00107">
    <property type="entry name" value="IspF"/>
    <property type="match status" value="1"/>
</dbReference>
<dbReference type="SUPFAM" id="SSF69765">
    <property type="entry name" value="IpsF-like"/>
    <property type="match status" value="1"/>
</dbReference>
<reference evidence="13 14" key="1">
    <citation type="submission" date="2016-10" db="EMBL/GenBank/DDBJ databases">
        <authorList>
            <person name="de Groot N.N."/>
        </authorList>
    </citation>
    <scope>NUCLEOTIDE SEQUENCE [LARGE SCALE GENOMIC DNA]</scope>
    <source>
        <strain evidence="13 14">IPL20</strain>
    </source>
</reference>
<dbReference type="SUPFAM" id="SSF53448">
    <property type="entry name" value="Nucleotide-diphospho-sugar transferases"/>
    <property type="match status" value="1"/>
</dbReference>
<feature type="binding site" evidence="11">
    <location>
        <begin position="246"/>
        <end position="248"/>
    </location>
    <ligand>
        <name>4-CDP-2-C-methyl-D-erythritol 2-phosphate</name>
        <dbReference type="ChEBI" id="CHEBI:57919"/>
    </ligand>
</feature>
<comment type="pathway">
    <text evidence="3 11">Isoprenoid biosynthesis; isopentenyl diphosphate biosynthesis via DXP pathway; isopentenyl diphosphate from 1-deoxy-D-xylulose 5-phosphate: step 4/6.</text>
</comment>
<dbReference type="InterPro" id="IPR003526">
    <property type="entry name" value="MECDP_synthase"/>
</dbReference>
<comment type="similarity">
    <text evidence="11">In the C-terminal section; belongs to the IspF family.</text>
</comment>
<feature type="site" description="Transition state stabilizer" evidence="11">
    <location>
        <position position="30"/>
    </location>
</feature>
<dbReference type="AlphaFoldDB" id="A0A1I7NB41"/>
<dbReference type="CDD" id="cd02516">
    <property type="entry name" value="CDP-ME_synthetase"/>
    <property type="match status" value="1"/>
</dbReference>
<evidence type="ECO:0000313" key="14">
    <source>
        <dbReference type="Proteomes" id="UP000199074"/>
    </source>
</evidence>
<feature type="site" description="Transition state stabilizer" evidence="11">
    <location>
        <position position="371"/>
    </location>
</feature>
<comment type="cofactor">
    <cofactor evidence="2 11">
        <name>a divalent metal cation</name>
        <dbReference type="ChEBI" id="CHEBI:60240"/>
    </cofactor>
</comment>
<dbReference type="GO" id="GO:0008685">
    <property type="term" value="F:2-C-methyl-D-erythritol 2,4-cyclodiphosphate synthase activity"/>
    <property type="evidence" value="ECO:0007669"/>
    <property type="project" value="UniProtKB-UniRule"/>
</dbReference>
<dbReference type="CDD" id="cd00554">
    <property type="entry name" value="MECDP_synthase"/>
    <property type="match status" value="1"/>
</dbReference>
<feature type="binding site" evidence="11">
    <location>
        <position position="248"/>
    </location>
    <ligand>
        <name>a divalent metal cation</name>
        <dbReference type="ChEBI" id="CHEBI:60240"/>
    </ligand>
</feature>
<feature type="binding site" evidence="11">
    <location>
        <begin position="294"/>
        <end position="296"/>
    </location>
    <ligand>
        <name>4-CDP-2-C-methyl-D-erythritol 2-phosphate</name>
        <dbReference type="ChEBI" id="CHEBI:57919"/>
    </ligand>
</feature>
<feature type="binding site" evidence="11">
    <location>
        <position position="246"/>
    </location>
    <ligand>
        <name>a divalent metal cation</name>
        <dbReference type="ChEBI" id="CHEBI:60240"/>
    </ligand>
</feature>
<dbReference type="InterPro" id="IPR026596">
    <property type="entry name" value="IspD/F"/>
</dbReference>
<comment type="pathway">
    <text evidence="11">Isoprenoid biosynthesis; isopentenyl diphosphate biosynthesis via DXP pathway; isopentenyl diphosphate from 1-deoxy-D-xylulose 5-phosphate: step 2/6.</text>
</comment>
<comment type="catalytic activity">
    <reaction evidence="11">
        <text>2-C-methyl-D-erythritol 4-phosphate + CTP + H(+) = 4-CDP-2-C-methyl-D-erythritol + diphosphate</text>
        <dbReference type="Rhea" id="RHEA:13429"/>
        <dbReference type="ChEBI" id="CHEBI:15378"/>
        <dbReference type="ChEBI" id="CHEBI:33019"/>
        <dbReference type="ChEBI" id="CHEBI:37563"/>
        <dbReference type="ChEBI" id="CHEBI:57823"/>
        <dbReference type="ChEBI" id="CHEBI:58262"/>
        <dbReference type="EC" id="2.7.7.60"/>
    </reaction>
</comment>
<dbReference type="Pfam" id="PF02542">
    <property type="entry name" value="YgbB"/>
    <property type="match status" value="1"/>
</dbReference>
<feature type="binding site" evidence="11">
    <location>
        <position position="377"/>
    </location>
    <ligand>
        <name>4-CDP-2-C-methyl-D-erythritol 2-phosphate</name>
        <dbReference type="ChEBI" id="CHEBI:57919"/>
    </ligand>
</feature>
<feature type="site" description="Transition state stabilizer" evidence="11">
    <location>
        <position position="272"/>
    </location>
</feature>
<dbReference type="InterPro" id="IPR029044">
    <property type="entry name" value="Nucleotide-diphossugar_trans"/>
</dbReference>
<keyword evidence="14" id="KW-1185">Reference proteome</keyword>
<dbReference type="GO" id="GO:0019288">
    <property type="term" value="P:isopentenyl diphosphate biosynthetic process, methylerythritol 4-phosphate pathway"/>
    <property type="evidence" value="ECO:0007669"/>
    <property type="project" value="UniProtKB-UniRule"/>
</dbReference>
<gene>
    <name evidence="11" type="primary">ispDF</name>
    <name evidence="13" type="ORF">SAMN05216456_1487</name>
</gene>
<dbReference type="Gene3D" id="3.90.550.10">
    <property type="entry name" value="Spore Coat Polysaccharide Biosynthesis Protein SpsA, Chain A"/>
    <property type="match status" value="1"/>
</dbReference>
<comment type="function">
    <text evidence="11">Bifunctional enzyme that catalyzes the formation of 4-diphosphocytidyl-2-C-methyl-D-erythritol from CTP and 2-C-methyl-D-erythritol 4-phosphate (MEP) (IspD), and catalyzes the conversion of 4-diphosphocytidyl-2-C-methyl-D-erythritol 2-phosphate (CDP-ME2P) to 2-C-methyl-D-erythritol 2,4-cyclodiphosphate (ME-CPP) with a corresponding release of cytidine 5-monophosphate (CMP) (IspF).</text>
</comment>
<feature type="site" description="Positions MEP for the nucleophilic attack" evidence="11">
    <location>
        <position position="161"/>
    </location>
</feature>
<dbReference type="RefSeq" id="WP_092422882.1">
    <property type="nucleotide sequence ID" value="NZ_FPCK01000001.1"/>
</dbReference>
<dbReference type="NCBIfam" id="TIGR00453">
    <property type="entry name" value="ispD"/>
    <property type="match status" value="1"/>
</dbReference>
<evidence type="ECO:0000256" key="4">
    <source>
        <dbReference type="ARBA" id="ARBA00008480"/>
    </source>
</evidence>
<feature type="site" description="Positions MEP for the nucleophilic attack" evidence="11">
    <location>
        <position position="217"/>
    </location>
</feature>
<evidence type="ECO:0000256" key="5">
    <source>
        <dbReference type="ARBA" id="ARBA00022679"/>
    </source>
</evidence>
<evidence type="ECO:0000313" key="13">
    <source>
        <dbReference type="EMBL" id="SFV31890.1"/>
    </source>
</evidence>
<dbReference type="GO" id="GO:0046872">
    <property type="term" value="F:metal ion binding"/>
    <property type="evidence" value="ECO:0007669"/>
    <property type="project" value="UniProtKB-KW"/>
</dbReference>
<evidence type="ECO:0000259" key="12">
    <source>
        <dbReference type="Pfam" id="PF02542"/>
    </source>
</evidence>
<feature type="binding site" evidence="11">
    <location>
        <position position="380"/>
    </location>
    <ligand>
        <name>4-CDP-2-C-methyl-D-erythritol 2-phosphate</name>
        <dbReference type="ChEBI" id="CHEBI:57919"/>
    </ligand>
</feature>
<proteinExistence type="inferred from homology"/>
<feature type="domain" description="2-C-methyl-D-erythritol 2,4-cyclodiphosphate synthase" evidence="12">
    <location>
        <begin position="240"/>
        <end position="392"/>
    </location>
</feature>
<evidence type="ECO:0000256" key="10">
    <source>
        <dbReference type="ARBA" id="ARBA00023268"/>
    </source>
</evidence>
<dbReference type="InterPro" id="IPR034683">
    <property type="entry name" value="IspD/TarI"/>
</dbReference>
<dbReference type="NCBIfam" id="NF006899">
    <property type="entry name" value="PRK09382.1"/>
    <property type="match status" value="1"/>
</dbReference>
<evidence type="ECO:0000256" key="11">
    <source>
        <dbReference type="HAMAP-Rule" id="MF_01520"/>
    </source>
</evidence>
<feature type="region of interest" description="2-C-methyl-D-erythritol 2,4-cyclodiphosphate synthase" evidence="11">
    <location>
        <begin position="240"/>
        <end position="398"/>
    </location>
</feature>
<keyword evidence="10 11" id="KW-0511">Multifunctional enzyme</keyword>
<sequence length="398" mass="42918">MSIRPKSIAVIIVAAGKGERAHSEGTAHPKQYRTVAGRAVLARTVDAFLAHPAIATILPVIHSDHAEAYAALKLEDTRLRSPITGGATRQASVLEGLKALAPERPDLVLIQDAARPFVSPKQIEQVLSALESHDGALPTLPLTDTIKRAPDGREIAITEDRRTLFAAQTPQGFRFGQIFSAHMRAATVRREFTDDAEIAEWAGLRVAMTTGDRDNFKITHPEDFRRAERHILGDKAMETRVGTGYDVHPFEPGDAVFLGGVRIEHTAKLQGHSDADVALHALTDAILGAIGEGDIGVHFPPSDMQWRGARSTIFLEHAGKLVSERGGRIVNLDVTIVCEAPRIAKHVPAMCTVIAQTLGIKASRVAIKATTSEKLGFIGREEGIVAMASASVEVPRDE</sequence>
<dbReference type="FunFam" id="3.90.550.10:FF:000003">
    <property type="entry name" value="2-C-methyl-D-erythritol 4-phosphate cytidylyltransferase"/>
    <property type="match status" value="1"/>
</dbReference>
<evidence type="ECO:0000256" key="7">
    <source>
        <dbReference type="ARBA" id="ARBA00022723"/>
    </source>
</evidence>
<feature type="binding site" evidence="11">
    <location>
        <begin position="370"/>
        <end position="373"/>
    </location>
    <ligand>
        <name>4-CDP-2-C-methyl-D-erythritol 2-phosphate</name>
        <dbReference type="ChEBI" id="CHEBI:57919"/>
    </ligand>
</feature>
<dbReference type="GO" id="GO:0050518">
    <property type="term" value="F:2-C-methyl-D-erythritol 4-phosphate cytidylyltransferase activity"/>
    <property type="evidence" value="ECO:0007669"/>
    <property type="project" value="UniProtKB-UniRule"/>
</dbReference>
<evidence type="ECO:0000256" key="6">
    <source>
        <dbReference type="ARBA" id="ARBA00022695"/>
    </source>
</evidence>
<dbReference type="PROSITE" id="PS01350">
    <property type="entry name" value="ISPF"/>
    <property type="match status" value="1"/>
</dbReference>
<dbReference type="Proteomes" id="UP000199074">
    <property type="component" value="Unassembled WGS sequence"/>
</dbReference>
<feature type="binding site" evidence="11">
    <location>
        <begin position="272"/>
        <end position="273"/>
    </location>
    <ligand>
        <name>4-CDP-2-C-methyl-D-erythritol 2-phosphate</name>
        <dbReference type="ChEBI" id="CHEBI:57919"/>
    </ligand>
</feature>